<proteinExistence type="predicted"/>
<accession>X0UGK8</accession>
<comment type="caution">
    <text evidence="1">The sequence shown here is derived from an EMBL/GenBank/DDBJ whole genome shotgun (WGS) entry which is preliminary data.</text>
</comment>
<sequence length="265" mass="29830">MYNVPEDVQQYMTSSPVFASGNTLEEQKFAIDELGNNIGQMRVNYAEGVKAYNENAVPLIDEIKSIDNTIKDLGGTNEGLQFYEAGQVGGLDSPKRIQQYNDLIEQRNSLLNQYNEGGFNVLYDGLISQERVINQEAENYINLVNTSRNKIVDSELLKEAISKDYSASARVGRAFDEFFLQSGRNVLDLSAEIGLEAFKFALKPEYRPAIDDVINVVQQNNKNYNLEMDAKRKQLPTAPTLDDIGENNIGFFDWFSVAMQDHSPT</sequence>
<dbReference type="AlphaFoldDB" id="X0UGK8"/>
<organism evidence="1">
    <name type="scientific">marine sediment metagenome</name>
    <dbReference type="NCBI Taxonomy" id="412755"/>
    <lineage>
        <taxon>unclassified sequences</taxon>
        <taxon>metagenomes</taxon>
        <taxon>ecological metagenomes</taxon>
    </lineage>
</organism>
<gene>
    <name evidence="1" type="ORF">S01H1_44118</name>
</gene>
<name>X0UGK8_9ZZZZ</name>
<protein>
    <submittedName>
        <fullName evidence="1">Uncharacterized protein</fullName>
    </submittedName>
</protein>
<dbReference type="EMBL" id="BARS01028131">
    <property type="protein sequence ID" value="GAG04874.1"/>
    <property type="molecule type" value="Genomic_DNA"/>
</dbReference>
<reference evidence="1" key="1">
    <citation type="journal article" date="2014" name="Front. Microbiol.">
        <title>High frequency of phylogenetically diverse reductive dehalogenase-homologous genes in deep subseafloor sedimentary metagenomes.</title>
        <authorList>
            <person name="Kawai M."/>
            <person name="Futagami T."/>
            <person name="Toyoda A."/>
            <person name="Takaki Y."/>
            <person name="Nishi S."/>
            <person name="Hori S."/>
            <person name="Arai W."/>
            <person name="Tsubouchi T."/>
            <person name="Morono Y."/>
            <person name="Uchiyama I."/>
            <person name="Ito T."/>
            <person name="Fujiyama A."/>
            <person name="Inagaki F."/>
            <person name="Takami H."/>
        </authorList>
    </citation>
    <scope>NUCLEOTIDE SEQUENCE</scope>
    <source>
        <strain evidence="1">Expedition CK06-06</strain>
    </source>
</reference>
<feature type="non-terminal residue" evidence="1">
    <location>
        <position position="265"/>
    </location>
</feature>
<evidence type="ECO:0000313" key="1">
    <source>
        <dbReference type="EMBL" id="GAG04874.1"/>
    </source>
</evidence>